<reference evidence="13 14" key="1">
    <citation type="journal article" date="2017" name="Antonie Van Leeuwenhoek">
        <title>Phylogenomic resolution of the bacterial genus Pantoea and its relationship with Erwinia and Tatumella.</title>
        <authorList>
            <person name="Palmer M."/>
            <person name="Steenkamp E.T."/>
            <person name="Coetzee M.P."/>
            <person name="Chan W.Y."/>
            <person name="van Zyl E."/>
            <person name="De Maayer P."/>
            <person name="Coutinho T.A."/>
            <person name="Blom J."/>
            <person name="Smits T.H."/>
            <person name="Duffy B."/>
            <person name="Venter S.N."/>
        </authorList>
    </citation>
    <scope>NUCLEOTIDE SEQUENCE [LARGE SCALE GENOMIC DNA]</scope>
    <source>
        <strain evidence="13 14">LMG 2657</strain>
    </source>
</reference>
<dbReference type="Pfam" id="PF01384">
    <property type="entry name" value="PHO4"/>
    <property type="match status" value="1"/>
</dbReference>
<dbReference type="GO" id="GO:0005886">
    <property type="term" value="C:plasma membrane"/>
    <property type="evidence" value="ECO:0007669"/>
    <property type="project" value="UniProtKB-SubCell"/>
</dbReference>
<dbReference type="OrthoDB" id="9779554at2"/>
<dbReference type="RefSeq" id="WP_084873584.1">
    <property type="nucleotide sequence ID" value="NZ_JAGGMY010000001.1"/>
</dbReference>
<dbReference type="InterPro" id="IPR001204">
    <property type="entry name" value="Phos_transporter"/>
</dbReference>
<keyword evidence="3 11" id="KW-0813">Transport</keyword>
<feature type="transmembrane region" description="Helical" evidence="11">
    <location>
        <begin position="30"/>
        <end position="48"/>
    </location>
</feature>
<proteinExistence type="inferred from homology"/>
<comment type="subcellular location">
    <subcellularLocation>
        <location evidence="1">Cell membrane</location>
        <topology evidence="1">Multi-pass membrane protein</topology>
    </subcellularLocation>
    <subcellularLocation>
        <location evidence="11">Membrane</location>
        <topology evidence="11">Multi-pass membrane protein</topology>
    </subcellularLocation>
</comment>
<keyword evidence="4" id="KW-1003">Cell membrane</keyword>
<keyword evidence="5 11" id="KW-0592">Phosphate transport</keyword>
<evidence type="ECO:0000256" key="4">
    <source>
        <dbReference type="ARBA" id="ARBA00022475"/>
    </source>
</evidence>
<evidence type="ECO:0000256" key="2">
    <source>
        <dbReference type="ARBA" id="ARBA00005342"/>
    </source>
</evidence>
<dbReference type="STRING" id="55209.HA50_05975"/>
<dbReference type="PANTHER" id="PTHR11101:SF65">
    <property type="entry name" value="LOW-AFFINITY INORGANIC PHOSPHATE TRANSPORTER PITA-RELATED"/>
    <property type="match status" value="1"/>
</dbReference>
<feature type="compositionally biased region" description="Polar residues" evidence="12">
    <location>
        <begin position="1"/>
        <end position="12"/>
    </location>
</feature>
<feature type="region of interest" description="Disordered" evidence="12">
    <location>
        <begin position="1"/>
        <end position="20"/>
    </location>
</feature>
<keyword evidence="8 11" id="KW-1133">Transmembrane helix</keyword>
<dbReference type="GO" id="GO:0015293">
    <property type="term" value="F:symporter activity"/>
    <property type="evidence" value="ECO:0007669"/>
    <property type="project" value="UniProtKB-KW"/>
</dbReference>
<evidence type="ECO:0000256" key="12">
    <source>
        <dbReference type="SAM" id="MobiDB-lite"/>
    </source>
</evidence>
<sequence>MSDNSLPASASSGAGRPNLHQRGGRFSRSLFLLLVLAGLAFTAINLFNDVSDTGAPITSYTPFLLLGLALLIALGFEFVNGFHDTANAVATVIYTHSLTPGVAVVWSGLCNFLGVLLSSGVVAFGIISLLPVELILQAGSGNGFAMVYALLFSAIIWNLGTWYFGLPSSSSHTLIGSIIGVGVANALLHGRSGTSGVDWDQALKVGYSLLLSPIVGFLCAALLLLAMKALIRNRQLYEAPKNDQPPPVWIRGLLILTCTGVSFAHGSNDGQKGMGLIMLILVGTMPIAYALNRSLPPDQIPRVAALTQVTEQQLLSLQPTPATMPAPREVLTEFVRTGQSRPQVLPALGMMLGDIGDQIRRYGSMENIPAQSVTNTRNDMYLASESIKHLQTAKVALPEETERNLTAVKRELDSATRFIPMWVKVVVAIALGLGTMVGWRRIVVTVGERIGKTHLNYAQGASAELVAMATIGAADGFGLPVSTTHVLSSGVAGTMAANRSGLQLATLRNLAVAWVLTLPVSILLSGLLYALFIHL</sequence>
<keyword evidence="9 11" id="KW-0472">Membrane</keyword>
<evidence type="ECO:0000256" key="10">
    <source>
        <dbReference type="ARBA" id="ARBA00047348"/>
    </source>
</evidence>
<feature type="transmembrane region" description="Helical" evidence="11">
    <location>
        <begin position="112"/>
        <end position="132"/>
    </location>
</feature>
<dbReference type="EMBL" id="MLJI01000001">
    <property type="protein sequence ID" value="ORM92919.1"/>
    <property type="molecule type" value="Genomic_DNA"/>
</dbReference>
<name>A0A1X1ESC5_PANCY</name>
<accession>A0A1X1ESC5</accession>
<feature type="transmembrane region" description="Helical" evidence="11">
    <location>
        <begin position="419"/>
        <end position="439"/>
    </location>
</feature>
<evidence type="ECO:0000313" key="13">
    <source>
        <dbReference type="EMBL" id="ORM92919.1"/>
    </source>
</evidence>
<evidence type="ECO:0000256" key="6">
    <source>
        <dbReference type="ARBA" id="ARBA00022692"/>
    </source>
</evidence>
<keyword evidence="6 11" id="KW-0812">Transmembrane</keyword>
<evidence type="ECO:0000256" key="7">
    <source>
        <dbReference type="ARBA" id="ARBA00022847"/>
    </source>
</evidence>
<evidence type="ECO:0000256" key="1">
    <source>
        <dbReference type="ARBA" id="ARBA00004651"/>
    </source>
</evidence>
<dbReference type="PANTHER" id="PTHR11101">
    <property type="entry name" value="PHOSPHATE TRANSPORTER"/>
    <property type="match status" value="1"/>
</dbReference>
<comment type="caution">
    <text evidence="13">The sequence shown here is derived from an EMBL/GenBank/DDBJ whole genome shotgun (WGS) entry which is preliminary data.</text>
</comment>
<feature type="transmembrane region" description="Helical" evidence="11">
    <location>
        <begin position="511"/>
        <end position="532"/>
    </location>
</feature>
<dbReference type="AlphaFoldDB" id="A0A1X1ESC5"/>
<evidence type="ECO:0000256" key="5">
    <source>
        <dbReference type="ARBA" id="ARBA00022592"/>
    </source>
</evidence>
<organism evidence="13 14">
    <name type="scientific">Pantoea cypripedii</name>
    <name type="common">Pectobacterium cypripedii</name>
    <name type="synonym">Erwinia cypripedii</name>
    <dbReference type="NCBI Taxonomy" id="55209"/>
    <lineage>
        <taxon>Bacteria</taxon>
        <taxon>Pseudomonadati</taxon>
        <taxon>Pseudomonadota</taxon>
        <taxon>Gammaproteobacteria</taxon>
        <taxon>Enterobacterales</taxon>
        <taxon>Erwiniaceae</taxon>
        <taxon>Pantoea</taxon>
    </lineage>
</organism>
<evidence type="ECO:0000256" key="8">
    <source>
        <dbReference type="ARBA" id="ARBA00022989"/>
    </source>
</evidence>
<comment type="catalytic activity">
    <reaction evidence="10">
        <text>phosphate(in) + H(+)(in) = phosphate(out) + H(+)(out)</text>
        <dbReference type="Rhea" id="RHEA:29939"/>
        <dbReference type="ChEBI" id="CHEBI:15378"/>
        <dbReference type="ChEBI" id="CHEBI:43474"/>
    </reaction>
</comment>
<protein>
    <recommendedName>
        <fullName evidence="11">Phosphate transporter</fullName>
    </recommendedName>
</protein>
<evidence type="ECO:0000313" key="14">
    <source>
        <dbReference type="Proteomes" id="UP000193749"/>
    </source>
</evidence>
<evidence type="ECO:0000256" key="11">
    <source>
        <dbReference type="RuleBase" id="RU363058"/>
    </source>
</evidence>
<dbReference type="Proteomes" id="UP000193749">
    <property type="component" value="Unassembled WGS sequence"/>
</dbReference>
<feature type="transmembrane region" description="Helical" evidence="11">
    <location>
        <begin position="60"/>
        <end position="79"/>
    </location>
</feature>
<keyword evidence="7" id="KW-0769">Symport</keyword>
<feature type="transmembrane region" description="Helical" evidence="11">
    <location>
        <begin position="205"/>
        <end position="227"/>
    </location>
</feature>
<evidence type="ECO:0000256" key="9">
    <source>
        <dbReference type="ARBA" id="ARBA00023136"/>
    </source>
</evidence>
<gene>
    <name evidence="13" type="ORF">HA50_05975</name>
</gene>
<comment type="similarity">
    <text evidence="2">Belongs to the inorganic phosphate transporter (PiT) (TC 2.A.20) family. Pit subfamily.</text>
</comment>
<evidence type="ECO:0000256" key="3">
    <source>
        <dbReference type="ARBA" id="ARBA00022448"/>
    </source>
</evidence>
<feature type="transmembrane region" description="Helical" evidence="11">
    <location>
        <begin position="144"/>
        <end position="164"/>
    </location>
</feature>
<feature type="transmembrane region" description="Helical" evidence="11">
    <location>
        <begin position="273"/>
        <end position="292"/>
    </location>
</feature>
<dbReference type="GO" id="GO:0005315">
    <property type="term" value="F:phosphate transmembrane transporter activity"/>
    <property type="evidence" value="ECO:0007669"/>
    <property type="project" value="InterPro"/>
</dbReference>
<feature type="transmembrane region" description="Helical" evidence="11">
    <location>
        <begin position="248"/>
        <end position="267"/>
    </location>
</feature>
<keyword evidence="14" id="KW-1185">Reference proteome</keyword>
<dbReference type="GO" id="GO:0035435">
    <property type="term" value="P:phosphate ion transmembrane transport"/>
    <property type="evidence" value="ECO:0007669"/>
    <property type="project" value="TreeGrafter"/>
</dbReference>